<dbReference type="EMBL" id="QWIQ01001458">
    <property type="protein sequence ID" value="RMY65267.1"/>
    <property type="molecule type" value="Genomic_DNA"/>
</dbReference>
<accession>A0A3M7DMI4</accession>
<dbReference type="GO" id="GO:0005869">
    <property type="term" value="C:dynactin complex"/>
    <property type="evidence" value="ECO:0007669"/>
    <property type="project" value="InterPro"/>
</dbReference>
<evidence type="ECO:0008006" key="3">
    <source>
        <dbReference type="Google" id="ProtNLM"/>
    </source>
</evidence>
<proteinExistence type="predicted"/>
<dbReference type="Proteomes" id="UP000281468">
    <property type="component" value="Unassembled WGS sequence"/>
</dbReference>
<name>A0A3M7DMI4_HORWE</name>
<comment type="caution">
    <text evidence="1">The sequence shown here is derived from an EMBL/GenBank/DDBJ whole genome shotgun (WGS) entry which is preliminary data.</text>
</comment>
<dbReference type="InterPro" id="IPR009991">
    <property type="entry name" value="DCTN3"/>
</dbReference>
<reference evidence="1 2" key="1">
    <citation type="journal article" date="2018" name="BMC Genomics">
        <title>Genomic evidence for intraspecific hybridization in a clonal and extremely halotolerant yeast.</title>
        <authorList>
            <person name="Gostincar C."/>
            <person name="Stajich J.E."/>
            <person name="Zupancic J."/>
            <person name="Zalar P."/>
            <person name="Gunde-Cimerman N."/>
        </authorList>
    </citation>
    <scope>NUCLEOTIDE SEQUENCE [LARGE SCALE GENOMIC DNA]</scope>
    <source>
        <strain evidence="1 2">EXF-171</strain>
    </source>
</reference>
<dbReference type="Pfam" id="PF07426">
    <property type="entry name" value="Dynactin_p22"/>
    <property type="match status" value="1"/>
</dbReference>
<protein>
    <recommendedName>
        <fullName evidence="3">Nuclear distribution protein RO10</fullName>
    </recommendedName>
</protein>
<dbReference type="GO" id="GO:0061640">
    <property type="term" value="P:cytoskeleton-dependent cytokinesis"/>
    <property type="evidence" value="ECO:0007669"/>
    <property type="project" value="InterPro"/>
</dbReference>
<organism evidence="1 2">
    <name type="scientific">Hortaea werneckii</name>
    <name type="common">Black yeast</name>
    <name type="synonym">Cladosporium werneckii</name>
    <dbReference type="NCBI Taxonomy" id="91943"/>
    <lineage>
        <taxon>Eukaryota</taxon>
        <taxon>Fungi</taxon>
        <taxon>Dikarya</taxon>
        <taxon>Ascomycota</taxon>
        <taxon>Pezizomycotina</taxon>
        <taxon>Dothideomycetes</taxon>
        <taxon>Dothideomycetidae</taxon>
        <taxon>Mycosphaerellales</taxon>
        <taxon>Teratosphaeriaceae</taxon>
        <taxon>Hortaea</taxon>
    </lineage>
</organism>
<gene>
    <name evidence="1" type="ORF">D0862_15283</name>
</gene>
<sequence>MRRERVPGTPRLAFVGVDYQVKYAETRRNAFINSPGHLHVIDKTAADTLALLEERIRRIDHLLHGHTTLNSSLHENDPDSPPPSATVRLRKLERSLSSLLDRSPAAHQAIALQKSHPHLFSSSSTTTPTDLPTSTLAALVLAHSHLYTNLSTQLTQLQTTPLPDSTPLTHLIDLQPRINKLQTKQHEQAQELADLRSRSALAVENWYTGGVMAMGERWADWEERVREVEILVRRREATRRREEEGII</sequence>
<dbReference type="AlphaFoldDB" id="A0A3M7DMI4"/>
<evidence type="ECO:0000313" key="1">
    <source>
        <dbReference type="EMBL" id="RMY65267.1"/>
    </source>
</evidence>
<evidence type="ECO:0000313" key="2">
    <source>
        <dbReference type="Proteomes" id="UP000281468"/>
    </source>
</evidence>